<gene>
    <name evidence="2" type="ORF">IQ19_00359</name>
</gene>
<feature type="transmembrane region" description="Helical" evidence="1">
    <location>
        <begin position="418"/>
        <end position="437"/>
    </location>
</feature>
<dbReference type="GO" id="GO:0016020">
    <property type="term" value="C:membrane"/>
    <property type="evidence" value="ECO:0007669"/>
    <property type="project" value="InterPro"/>
</dbReference>
<feature type="transmembrane region" description="Helical" evidence="1">
    <location>
        <begin position="350"/>
        <end position="369"/>
    </location>
</feature>
<keyword evidence="1" id="KW-0472">Membrane</keyword>
<feature type="transmembrane region" description="Helical" evidence="1">
    <location>
        <begin position="444"/>
        <end position="463"/>
    </location>
</feature>
<dbReference type="Proteomes" id="UP000318667">
    <property type="component" value="Unassembled WGS sequence"/>
</dbReference>
<sequence>MEKALLSEALNGIFFTFILLSIFLLIGTFLRAKVPLFQKMFLPASVIGGFIGLLLGPIVLGDYAILPIPQDWLSIASLLPGLLIIPVVASVPLGLKSAKNSVGSGKGNTTRNILIMFLILGLIGAVQNLIGVGTHYFFKLTGMVSDAYVTLGTELQAGFSGGHGTAGVVGSLLQSMNQPYWETAQGVAVTTATVGMIGGILVGIALINFAARRNYTNFIKSTESLPEEMKVGYQKDVNKQASFGRETTLSSSVDTLAYHLSLIFGVSGGAMLLVHYLKVWGVPVLSLIPAWAYAILLMYAVWGLMQKFKLDWSVDEKVKSKISGTLTEYAVVAAIISLPVQAVFTYLLPLVTMMVIGLAVTAVLAYFLCKKYFGEYWFERSMAVLGTCSGVFITGLLLLKMVDPDFKSPSLSDYSLGYSFNTVVGFALFPLNFGILIEYGVQTGLLFIAATLAIYMILLFVFGRRRGGVQNEPASLGE</sequence>
<reference evidence="2 3" key="1">
    <citation type="journal article" date="2015" name="Stand. Genomic Sci.">
        <title>Genomic Encyclopedia of Bacterial and Archaeal Type Strains, Phase III: the genomes of soil and plant-associated and newly described type strains.</title>
        <authorList>
            <person name="Whitman W.B."/>
            <person name="Woyke T."/>
            <person name="Klenk H.P."/>
            <person name="Zhou Y."/>
            <person name="Lilburn T.G."/>
            <person name="Beck B.J."/>
            <person name="De Vos P."/>
            <person name="Vandamme P."/>
            <person name="Eisen J.A."/>
            <person name="Garrity G."/>
            <person name="Hugenholtz P."/>
            <person name="Kyrpides N.C."/>
        </authorList>
    </citation>
    <scope>NUCLEOTIDE SEQUENCE [LARGE SCALE GENOMIC DNA]</scope>
    <source>
        <strain evidence="2 3">CGMCC 1.10115</strain>
    </source>
</reference>
<accession>A0A562K652</accession>
<comment type="caution">
    <text evidence="2">The sequence shown here is derived from an EMBL/GenBank/DDBJ whole genome shotgun (WGS) entry which is preliminary data.</text>
</comment>
<keyword evidence="3" id="KW-1185">Reference proteome</keyword>
<feature type="transmembrane region" description="Helical" evidence="1">
    <location>
        <begin position="113"/>
        <end position="138"/>
    </location>
</feature>
<dbReference type="PANTHER" id="PTHR36178:SF1">
    <property type="entry name" value="SODIUM_GLUTAMATE SYMPORTER"/>
    <property type="match status" value="1"/>
</dbReference>
<evidence type="ECO:0000256" key="1">
    <source>
        <dbReference type="SAM" id="Phobius"/>
    </source>
</evidence>
<dbReference type="GO" id="GO:0015813">
    <property type="term" value="P:L-glutamate transmembrane transport"/>
    <property type="evidence" value="ECO:0007669"/>
    <property type="project" value="InterPro"/>
</dbReference>
<name>A0A562K652_9BACI</name>
<dbReference type="GO" id="GO:0015501">
    <property type="term" value="F:glutamate:sodium symporter activity"/>
    <property type="evidence" value="ECO:0007669"/>
    <property type="project" value="InterPro"/>
</dbReference>
<evidence type="ECO:0000313" key="3">
    <source>
        <dbReference type="Proteomes" id="UP000318667"/>
    </source>
</evidence>
<feature type="transmembrane region" description="Helical" evidence="1">
    <location>
        <begin position="326"/>
        <end position="344"/>
    </location>
</feature>
<dbReference type="PANTHER" id="PTHR36178">
    <property type="entry name" value="SLR0625 PROTEIN"/>
    <property type="match status" value="1"/>
</dbReference>
<dbReference type="OrthoDB" id="9801557at2"/>
<proteinExistence type="predicted"/>
<dbReference type="InterPro" id="IPR004445">
    <property type="entry name" value="GltS"/>
</dbReference>
<dbReference type="EMBL" id="VLKI01000001">
    <property type="protein sequence ID" value="TWH90909.1"/>
    <property type="molecule type" value="Genomic_DNA"/>
</dbReference>
<keyword evidence="1" id="KW-0812">Transmembrane</keyword>
<feature type="transmembrane region" description="Helical" evidence="1">
    <location>
        <begin position="72"/>
        <end position="93"/>
    </location>
</feature>
<organism evidence="2 3">
    <name type="scientific">Cytobacillus oceanisediminis</name>
    <dbReference type="NCBI Taxonomy" id="665099"/>
    <lineage>
        <taxon>Bacteria</taxon>
        <taxon>Bacillati</taxon>
        <taxon>Bacillota</taxon>
        <taxon>Bacilli</taxon>
        <taxon>Bacillales</taxon>
        <taxon>Bacillaceae</taxon>
        <taxon>Cytobacillus</taxon>
    </lineage>
</organism>
<dbReference type="AlphaFoldDB" id="A0A562K652"/>
<protein>
    <submittedName>
        <fullName evidence="2">ESS family glutamate:Na+ symporter</fullName>
    </submittedName>
</protein>
<feature type="transmembrane region" description="Helical" evidence="1">
    <location>
        <begin position="186"/>
        <end position="211"/>
    </location>
</feature>
<feature type="transmembrane region" description="Helical" evidence="1">
    <location>
        <begin position="381"/>
        <end position="398"/>
    </location>
</feature>
<dbReference type="RefSeq" id="WP_144539290.1">
    <property type="nucleotide sequence ID" value="NZ_CBCSDC010000025.1"/>
</dbReference>
<feature type="transmembrane region" description="Helical" evidence="1">
    <location>
        <begin position="283"/>
        <end position="305"/>
    </location>
</feature>
<feature type="transmembrane region" description="Helical" evidence="1">
    <location>
        <begin position="12"/>
        <end position="30"/>
    </location>
</feature>
<dbReference type="Pfam" id="PF03616">
    <property type="entry name" value="Glt_symporter"/>
    <property type="match status" value="1"/>
</dbReference>
<feature type="transmembrane region" description="Helical" evidence="1">
    <location>
        <begin position="42"/>
        <end position="66"/>
    </location>
</feature>
<dbReference type="GeneID" id="65401645"/>
<evidence type="ECO:0000313" key="2">
    <source>
        <dbReference type="EMBL" id="TWH90909.1"/>
    </source>
</evidence>
<feature type="transmembrane region" description="Helical" evidence="1">
    <location>
        <begin position="256"/>
        <end position="277"/>
    </location>
</feature>
<keyword evidence="1" id="KW-1133">Transmembrane helix</keyword>